<keyword evidence="1" id="KW-1133">Transmembrane helix</keyword>
<feature type="transmembrane region" description="Helical" evidence="1">
    <location>
        <begin position="96"/>
        <end position="116"/>
    </location>
</feature>
<gene>
    <name evidence="2" type="ORF">ITI46_07600</name>
</gene>
<dbReference type="PROSITE" id="PS51107">
    <property type="entry name" value="PTS_EIIC_TYPE_5"/>
    <property type="match status" value="1"/>
</dbReference>
<evidence type="ECO:0000313" key="2">
    <source>
        <dbReference type="EMBL" id="MBO8191556.1"/>
    </source>
</evidence>
<dbReference type="Proteomes" id="UP001519064">
    <property type="component" value="Unassembled WGS sequence"/>
</dbReference>
<accession>A0ABS3X900</accession>
<feature type="transmembrane region" description="Helical" evidence="1">
    <location>
        <begin position="54"/>
        <end position="76"/>
    </location>
</feature>
<dbReference type="InterPro" id="IPR004699">
    <property type="entry name" value="PTS_IID_sorb"/>
</dbReference>
<proteinExistence type="predicted"/>
<protein>
    <submittedName>
        <fullName evidence="2">PTS glucitol/sorbitol transporter subunit IIC</fullName>
    </submittedName>
</protein>
<organism evidence="2 3">
    <name type="scientific">Streptomyces oryzae</name>
    <dbReference type="NCBI Taxonomy" id="1434886"/>
    <lineage>
        <taxon>Bacteria</taxon>
        <taxon>Bacillati</taxon>
        <taxon>Actinomycetota</taxon>
        <taxon>Actinomycetes</taxon>
        <taxon>Kitasatosporales</taxon>
        <taxon>Streptomycetaceae</taxon>
        <taxon>Streptomyces</taxon>
    </lineage>
</organism>
<dbReference type="PANTHER" id="PTHR40399">
    <property type="entry name" value="PTS SYSTEM GLUCITOL/SORBITOL-SPECIFIC EIIC COMPONENT"/>
    <property type="match status" value="1"/>
</dbReference>
<evidence type="ECO:0000256" key="1">
    <source>
        <dbReference type="SAM" id="Phobius"/>
    </source>
</evidence>
<keyword evidence="1" id="KW-0472">Membrane</keyword>
<feature type="transmembrane region" description="Helical" evidence="1">
    <location>
        <begin position="171"/>
        <end position="192"/>
    </location>
</feature>
<sequence length="229" mass="25209">MNERRAEVIAFAAAGLAASTPKDESDNPVIQGAVWIGSHFIGLFNEAGKQFTGLVTGILPTLIVLLTAMYALVTFIGEKRVTRAVQWSSRWWITRYSLMPVLAVLMLTNPMCYSFARFLPERYKPAFYDSAVSFVHPVTSFFPYANAGELFVWLGIANGVQKLGLSTVPLALSYLATGVVVIFIRGVVTEWITRILIKRTGRTEIFRKFDEEFTTGGSSAGLTVPGGTR</sequence>
<evidence type="ECO:0000313" key="3">
    <source>
        <dbReference type="Proteomes" id="UP001519064"/>
    </source>
</evidence>
<dbReference type="Pfam" id="PF03608">
    <property type="entry name" value="EII-GUT"/>
    <property type="match status" value="1"/>
</dbReference>
<keyword evidence="1" id="KW-0812">Transmembrane</keyword>
<dbReference type="EMBL" id="JADKMA010000025">
    <property type="protein sequence ID" value="MBO8191556.1"/>
    <property type="molecule type" value="Genomic_DNA"/>
</dbReference>
<reference evidence="2 3" key="1">
    <citation type="submission" date="2020-11" db="EMBL/GenBank/DDBJ databases">
        <title>Streptomyces spirodelae sp. nov., isolated from duckweed.</title>
        <authorList>
            <person name="Saimee Y."/>
            <person name="Duangmal K."/>
        </authorList>
    </citation>
    <scope>NUCLEOTIDE SEQUENCE [LARGE SCALE GENOMIC DNA]</scope>
    <source>
        <strain evidence="2 3">S16-07</strain>
    </source>
</reference>
<name>A0ABS3X900_9ACTN</name>
<dbReference type="PANTHER" id="PTHR40399:SF1">
    <property type="entry name" value="PTS SYSTEM GLUCITOL_SORBITOL-SPECIFIC EIIC COMPONENT"/>
    <property type="match status" value="1"/>
</dbReference>
<comment type="caution">
    <text evidence="2">The sequence shown here is derived from an EMBL/GenBank/DDBJ whole genome shotgun (WGS) entry which is preliminary data.</text>
</comment>
<keyword evidence="3" id="KW-1185">Reference proteome</keyword>
<dbReference type="NCBIfam" id="TIGR00821">
    <property type="entry name" value="EII-GUT"/>
    <property type="match status" value="1"/>
</dbReference>